<gene>
    <name evidence="1" type="ORF">NITLEN_50165</name>
</gene>
<dbReference type="AlphaFoldDB" id="A0A330L873"/>
<keyword evidence="2" id="KW-1185">Reference proteome</keyword>
<dbReference type="Proteomes" id="UP000248168">
    <property type="component" value="Unassembled WGS sequence"/>
</dbReference>
<organism evidence="1 2">
    <name type="scientific">Nitrospira lenta</name>
    <dbReference type="NCBI Taxonomy" id="1436998"/>
    <lineage>
        <taxon>Bacteria</taxon>
        <taxon>Pseudomonadati</taxon>
        <taxon>Nitrospirota</taxon>
        <taxon>Nitrospiria</taxon>
        <taxon>Nitrospirales</taxon>
        <taxon>Nitrospiraceae</taxon>
        <taxon>Nitrospira</taxon>
    </lineage>
</organism>
<accession>A0A330L873</accession>
<proteinExistence type="predicted"/>
<protein>
    <submittedName>
        <fullName evidence="1">Uncharacterized protein</fullName>
    </submittedName>
</protein>
<sequence>MVPEVDVAPFNVSQALFADAIHVSVPGPVLVTVRAWAPGLDPF</sequence>
<reference evidence="2" key="1">
    <citation type="submission" date="2018-04" db="EMBL/GenBank/DDBJ databases">
        <authorList>
            <person name="Lucker S."/>
            <person name="Sakoula D."/>
        </authorList>
    </citation>
    <scope>NUCLEOTIDE SEQUENCE [LARGE SCALE GENOMIC DNA]</scope>
</reference>
<evidence type="ECO:0000313" key="1">
    <source>
        <dbReference type="EMBL" id="SPP66125.1"/>
    </source>
</evidence>
<name>A0A330L873_9BACT</name>
<dbReference type="InParanoid" id="A0A330L873"/>
<evidence type="ECO:0000313" key="2">
    <source>
        <dbReference type="Proteomes" id="UP000248168"/>
    </source>
</evidence>
<dbReference type="EMBL" id="OUNR01000018">
    <property type="protein sequence ID" value="SPP66125.1"/>
    <property type="molecule type" value="Genomic_DNA"/>
</dbReference>